<dbReference type="InterPro" id="IPR014222">
    <property type="entry name" value="Cyt_c_oxidase_su2"/>
</dbReference>
<evidence type="ECO:0000256" key="8">
    <source>
        <dbReference type="ARBA" id="ARBA00022967"/>
    </source>
</evidence>
<dbReference type="InterPro" id="IPR034236">
    <property type="entry name" value="CuRO_CcO_Caa3_II"/>
</dbReference>
<dbReference type="SUPFAM" id="SSF81464">
    <property type="entry name" value="Cytochrome c oxidase subunit II-like, transmembrane region"/>
    <property type="match status" value="1"/>
</dbReference>
<dbReference type="GO" id="GO:0005886">
    <property type="term" value="C:plasma membrane"/>
    <property type="evidence" value="ECO:0007669"/>
    <property type="project" value="UniProtKB-SubCell"/>
</dbReference>
<dbReference type="SUPFAM" id="SSF46626">
    <property type="entry name" value="Cytochrome c"/>
    <property type="match status" value="1"/>
</dbReference>
<evidence type="ECO:0000256" key="3">
    <source>
        <dbReference type="ARBA" id="ARBA00022448"/>
    </source>
</evidence>
<dbReference type="InterPro" id="IPR045187">
    <property type="entry name" value="CcO_II"/>
</dbReference>
<dbReference type="PROSITE" id="PS00078">
    <property type="entry name" value="COX2"/>
    <property type="match status" value="1"/>
</dbReference>
<dbReference type="Pfam" id="PF00116">
    <property type="entry name" value="COX2"/>
    <property type="match status" value="1"/>
</dbReference>
<dbReference type="PROSITE" id="PS50857">
    <property type="entry name" value="COX2_CUA"/>
    <property type="match status" value="1"/>
</dbReference>
<dbReference type="InterPro" id="IPR009056">
    <property type="entry name" value="Cyt_c-like_dom"/>
</dbReference>
<evidence type="ECO:0000256" key="2">
    <source>
        <dbReference type="ARBA" id="ARBA00007866"/>
    </source>
</evidence>
<dbReference type="PROSITE" id="PS50999">
    <property type="entry name" value="COX2_TM"/>
    <property type="match status" value="1"/>
</dbReference>
<dbReference type="InterPro" id="IPR008972">
    <property type="entry name" value="Cupredoxin"/>
</dbReference>
<evidence type="ECO:0000256" key="6">
    <source>
        <dbReference type="ARBA" id="ARBA00022692"/>
    </source>
</evidence>
<name>A0A160ILH7_9BACL</name>
<evidence type="ECO:0000256" key="10">
    <source>
        <dbReference type="ARBA" id="ARBA00022989"/>
    </source>
</evidence>
<dbReference type="Pfam" id="PF02790">
    <property type="entry name" value="COX2_TM"/>
    <property type="match status" value="1"/>
</dbReference>
<keyword evidence="9 16" id="KW-0249">Electron transport</keyword>
<dbReference type="GO" id="GO:0042773">
    <property type="term" value="P:ATP synthesis coupled electron transport"/>
    <property type="evidence" value="ECO:0007669"/>
    <property type="project" value="TreeGrafter"/>
</dbReference>
<evidence type="ECO:0000313" key="18">
    <source>
        <dbReference type="EMBL" id="ANC76736.1"/>
    </source>
</evidence>
<evidence type="ECO:0000256" key="5">
    <source>
        <dbReference type="ARBA" id="ARBA00022660"/>
    </source>
</evidence>
<evidence type="ECO:0000256" key="9">
    <source>
        <dbReference type="ARBA" id="ARBA00022982"/>
    </source>
</evidence>
<comment type="function">
    <text evidence="14 17">Subunits I and II form the functional core of the enzyme complex. Electrons originating in cytochrome c are transferred via heme a and Cu(A) to the binuclear center formed by heme a3 and Cu(B).</text>
</comment>
<dbReference type="GO" id="GO:0004129">
    <property type="term" value="F:cytochrome-c oxidase activity"/>
    <property type="evidence" value="ECO:0007669"/>
    <property type="project" value="UniProtKB-EC"/>
</dbReference>
<dbReference type="EC" id="7.1.1.9" evidence="17"/>
<dbReference type="Gene3D" id="2.60.40.420">
    <property type="entry name" value="Cupredoxins - blue copper proteins"/>
    <property type="match status" value="1"/>
</dbReference>
<keyword evidence="5 16" id="KW-0679">Respiratory chain</keyword>
<keyword evidence="11" id="KW-0408">Iron</keyword>
<accession>A0A160ILH7</accession>
<proteinExistence type="inferred from homology"/>
<comment type="subcellular location">
    <subcellularLocation>
        <location evidence="16">Cell membrane</location>
        <topology evidence="16">Multi-pass membrane protein</topology>
    </subcellularLocation>
    <subcellularLocation>
        <location evidence="1">Membrane</location>
        <topology evidence="1">Multi-pass membrane protein</topology>
    </subcellularLocation>
</comment>
<dbReference type="KEGG" id="fpn:ABE65_007955"/>
<dbReference type="PANTHER" id="PTHR22888:SF10">
    <property type="entry name" value="CYTOCHROME C OXIDASE SUBUNIT 2"/>
    <property type="match status" value="1"/>
</dbReference>
<evidence type="ECO:0000256" key="15">
    <source>
        <dbReference type="ARBA" id="ARBA00047816"/>
    </source>
</evidence>
<evidence type="ECO:0000256" key="13">
    <source>
        <dbReference type="ARBA" id="ARBA00023136"/>
    </source>
</evidence>
<keyword evidence="10" id="KW-1133">Transmembrane helix</keyword>
<dbReference type="InterPro" id="IPR036909">
    <property type="entry name" value="Cyt_c-like_dom_sf"/>
</dbReference>
<dbReference type="PRINTS" id="PR01166">
    <property type="entry name" value="CYCOXIDASEII"/>
</dbReference>
<dbReference type="SUPFAM" id="SSF49503">
    <property type="entry name" value="Cupredoxins"/>
    <property type="match status" value="1"/>
</dbReference>
<evidence type="ECO:0000256" key="12">
    <source>
        <dbReference type="ARBA" id="ARBA00023008"/>
    </source>
</evidence>
<dbReference type="InterPro" id="IPR011759">
    <property type="entry name" value="Cyt_c_oxidase_su2_TM_dom"/>
</dbReference>
<dbReference type="EMBL" id="CP015378">
    <property type="protein sequence ID" value="ANC76736.1"/>
    <property type="molecule type" value="Genomic_DNA"/>
</dbReference>
<keyword evidence="7 17" id="KW-0479">Metal-binding</keyword>
<keyword evidence="12 17" id="KW-0186">Copper</keyword>
<dbReference type="STRING" id="1221500.ABE65_007955"/>
<dbReference type="CDD" id="cd04213">
    <property type="entry name" value="CuRO_CcO_Caa3_II"/>
    <property type="match status" value="1"/>
</dbReference>
<dbReference type="GO" id="GO:0020037">
    <property type="term" value="F:heme binding"/>
    <property type="evidence" value="ECO:0007669"/>
    <property type="project" value="InterPro"/>
</dbReference>
<organism evidence="18 19">
    <name type="scientific">Fictibacillus phosphorivorans</name>
    <dbReference type="NCBI Taxonomy" id="1221500"/>
    <lineage>
        <taxon>Bacteria</taxon>
        <taxon>Bacillati</taxon>
        <taxon>Bacillota</taxon>
        <taxon>Bacilli</taxon>
        <taxon>Bacillales</taxon>
        <taxon>Fictibacillaceae</taxon>
        <taxon>Fictibacillus</taxon>
    </lineage>
</organism>
<keyword evidence="19" id="KW-1185">Reference proteome</keyword>
<evidence type="ECO:0000256" key="7">
    <source>
        <dbReference type="ARBA" id="ARBA00022723"/>
    </source>
</evidence>
<gene>
    <name evidence="18" type="ORF">ABE65_007955</name>
</gene>
<evidence type="ECO:0000313" key="19">
    <source>
        <dbReference type="Proteomes" id="UP000076623"/>
    </source>
</evidence>
<dbReference type="RefSeq" id="WP_066393351.1">
    <property type="nucleotide sequence ID" value="NZ_CP015378.1"/>
</dbReference>
<dbReference type="GO" id="GO:0005507">
    <property type="term" value="F:copper ion binding"/>
    <property type="evidence" value="ECO:0007669"/>
    <property type="project" value="InterPro"/>
</dbReference>
<reference evidence="18 19" key="1">
    <citation type="submission" date="2016-04" db="EMBL/GenBank/DDBJ databases">
        <title>Complete genome sequence of Fictibacillus phosphorivorans G25-29, a strain toxic to nematodes.</title>
        <authorList>
            <person name="Zheng Z."/>
        </authorList>
    </citation>
    <scope>NUCLEOTIDE SEQUENCE [LARGE SCALE GENOMIC DNA]</scope>
    <source>
        <strain evidence="18 19">G25-29</strain>
    </source>
</reference>
<comment type="catalytic activity">
    <reaction evidence="15 17">
        <text>4 Fe(II)-[cytochrome c] + O2 + 8 H(+)(in) = 4 Fe(III)-[cytochrome c] + 2 H2O + 4 H(+)(out)</text>
        <dbReference type="Rhea" id="RHEA:11436"/>
        <dbReference type="Rhea" id="RHEA-COMP:10350"/>
        <dbReference type="Rhea" id="RHEA-COMP:14399"/>
        <dbReference type="ChEBI" id="CHEBI:15377"/>
        <dbReference type="ChEBI" id="CHEBI:15378"/>
        <dbReference type="ChEBI" id="CHEBI:15379"/>
        <dbReference type="ChEBI" id="CHEBI:29033"/>
        <dbReference type="ChEBI" id="CHEBI:29034"/>
        <dbReference type="EC" id="7.1.1.9"/>
    </reaction>
</comment>
<dbReference type="Gene3D" id="1.10.287.90">
    <property type="match status" value="1"/>
</dbReference>
<evidence type="ECO:0000256" key="11">
    <source>
        <dbReference type="ARBA" id="ARBA00023004"/>
    </source>
</evidence>
<keyword evidence="4" id="KW-0349">Heme</keyword>
<keyword evidence="6 16" id="KW-0812">Transmembrane</keyword>
<dbReference type="PROSITE" id="PS51007">
    <property type="entry name" value="CYTC"/>
    <property type="match status" value="1"/>
</dbReference>
<dbReference type="InterPro" id="IPR036257">
    <property type="entry name" value="Cyt_c_oxidase_su2_TM_sf"/>
</dbReference>
<evidence type="ECO:0000256" key="17">
    <source>
        <dbReference type="RuleBase" id="RU004024"/>
    </source>
</evidence>
<dbReference type="InterPro" id="IPR002429">
    <property type="entry name" value="CcO_II-like_C"/>
</dbReference>
<evidence type="ECO:0000256" key="16">
    <source>
        <dbReference type="RuleBase" id="RU000456"/>
    </source>
</evidence>
<dbReference type="NCBIfam" id="TIGR02866">
    <property type="entry name" value="CoxB"/>
    <property type="match status" value="1"/>
</dbReference>
<dbReference type="AlphaFoldDB" id="A0A160ILH7"/>
<dbReference type="PROSITE" id="PS51257">
    <property type="entry name" value="PROKAR_LIPOPROTEIN"/>
    <property type="match status" value="1"/>
</dbReference>
<comment type="cofactor">
    <cofactor evidence="17">
        <name>Cu cation</name>
        <dbReference type="ChEBI" id="CHEBI:23378"/>
    </cofactor>
    <text evidence="17">Binds a copper A center.</text>
</comment>
<sequence length="339" mass="37872">MKKWLQKGRFLSLFAMLALLLMGCGDPTLSTLIPQGEVADKQFQLMLISISIMILVLVVVFVLYAFVLLKFRKRKGDESTPKQVEGNHMLELLWTVIPILLLIILAVPTVMRTFEFSADAKPASKNELSIKVTGHQYWWEFEYPKEELITSQELVLPADTKVHVELSSADVIHSFWIPSLAGKTDTNPGDKNKNYMWFDTGSKTDVVYKGKCAELCGASHALMDFKVRVVSKEDYKNWVAGYKAADEKSSANADGQQVFEKNCLSCHAVGQNGGNTGPSLTGFGDKDRVAGILEHDKENLKKWIKDPQEVKPGNNMPKVNLSDEEIDAVSDYLLGLKLK</sequence>
<dbReference type="GO" id="GO:0016491">
    <property type="term" value="F:oxidoreductase activity"/>
    <property type="evidence" value="ECO:0007669"/>
    <property type="project" value="InterPro"/>
</dbReference>
<keyword evidence="8" id="KW-1278">Translocase</keyword>
<protein>
    <recommendedName>
        <fullName evidence="17">Cytochrome c oxidase subunit 2</fullName>
        <ecNumber evidence="17">7.1.1.9</ecNumber>
    </recommendedName>
</protein>
<keyword evidence="13" id="KW-0472">Membrane</keyword>
<keyword evidence="3 16" id="KW-0813">Transport</keyword>
<evidence type="ECO:0000256" key="1">
    <source>
        <dbReference type="ARBA" id="ARBA00004141"/>
    </source>
</evidence>
<evidence type="ECO:0000256" key="4">
    <source>
        <dbReference type="ARBA" id="ARBA00022617"/>
    </source>
</evidence>
<comment type="similarity">
    <text evidence="2 16">Belongs to the cytochrome c oxidase subunit 2 family.</text>
</comment>
<dbReference type="InterPro" id="IPR001505">
    <property type="entry name" value="Copper_CuA"/>
</dbReference>
<dbReference type="PANTHER" id="PTHR22888">
    <property type="entry name" value="CYTOCHROME C OXIDASE, SUBUNIT II"/>
    <property type="match status" value="1"/>
</dbReference>
<evidence type="ECO:0000256" key="14">
    <source>
        <dbReference type="ARBA" id="ARBA00024688"/>
    </source>
</evidence>
<dbReference type="Pfam" id="PF00034">
    <property type="entry name" value="Cytochrom_C"/>
    <property type="match status" value="1"/>
</dbReference>
<dbReference type="Proteomes" id="UP000076623">
    <property type="component" value="Chromosome"/>
</dbReference>
<dbReference type="OrthoDB" id="9781261at2"/>